<evidence type="ECO:0000313" key="4">
    <source>
        <dbReference type="Proteomes" id="UP000324585"/>
    </source>
</evidence>
<keyword evidence="2" id="KW-0812">Transmembrane</keyword>
<dbReference type="EMBL" id="VRMN01000001">
    <property type="protein sequence ID" value="KAA8498265.1"/>
    <property type="molecule type" value="Genomic_DNA"/>
</dbReference>
<feature type="transmembrane region" description="Helical" evidence="2">
    <location>
        <begin position="383"/>
        <end position="400"/>
    </location>
</feature>
<protein>
    <submittedName>
        <fullName evidence="3">Uncharacterized protein</fullName>
    </submittedName>
</protein>
<feature type="compositionally biased region" description="Polar residues" evidence="1">
    <location>
        <begin position="14"/>
        <end position="24"/>
    </location>
</feature>
<keyword evidence="2" id="KW-1133">Transmembrane helix</keyword>
<dbReference type="Proteomes" id="UP000324585">
    <property type="component" value="Unassembled WGS sequence"/>
</dbReference>
<feature type="region of interest" description="Disordered" evidence="1">
    <location>
        <begin position="130"/>
        <end position="150"/>
    </location>
</feature>
<dbReference type="AlphaFoldDB" id="A0A5J4Z4L0"/>
<feature type="transmembrane region" description="Helical" evidence="2">
    <location>
        <begin position="349"/>
        <end position="371"/>
    </location>
</feature>
<sequence length="415" mass="46259">MEDSEGRGADAESRLSSQKVPSSGATAVEALALGARNVGVGVGEDDCEMERVWMDAATAVNGARRRGSGRGLRDTRVKSELVLPVKGSASGPREGVARRDEHDGARENVHGEERHKKGAAAFPVHPCDVESQQGVQQDGGGGGGEDKSLARSTRVTFDGTASPLPRMHSALVSFCESRGISARQLRIILRALARTFTYCLYDLLSVKGFRDGGRIVKIAAEAGIDEVIPPMSFSFWRHFFEYLLPCGISSLVLLYLVPRRRGAMDSGKYSHSSIASRLRNAGLMLFRFAYRIVRQAVIYRLFFAVGSYKYYLVTLAAIVCAFFREECLWDLFNVHKWPSHFCFAQGWRAILQTVAYASAFALPLASWSPIFQTSYRRGNMKKLIFFSSWIVFVRLYSWLLKRMRSARRRYPGLLV</sequence>
<dbReference type="OrthoDB" id="10468654at2759"/>
<evidence type="ECO:0000256" key="2">
    <source>
        <dbReference type="SAM" id="Phobius"/>
    </source>
</evidence>
<accession>A0A5J4Z4L0</accession>
<name>A0A5J4Z4L0_PORPP</name>
<evidence type="ECO:0000256" key="1">
    <source>
        <dbReference type="SAM" id="MobiDB-lite"/>
    </source>
</evidence>
<feature type="compositionally biased region" description="Basic and acidic residues" evidence="1">
    <location>
        <begin position="95"/>
        <end position="115"/>
    </location>
</feature>
<gene>
    <name evidence="3" type="ORF">FVE85_5850</name>
</gene>
<feature type="transmembrane region" description="Helical" evidence="2">
    <location>
        <begin position="308"/>
        <end position="328"/>
    </location>
</feature>
<keyword evidence="4" id="KW-1185">Reference proteome</keyword>
<evidence type="ECO:0000313" key="3">
    <source>
        <dbReference type="EMBL" id="KAA8498265.1"/>
    </source>
</evidence>
<feature type="region of interest" description="Disordered" evidence="1">
    <location>
        <begin position="1"/>
        <end position="24"/>
    </location>
</feature>
<reference evidence="4" key="1">
    <citation type="journal article" date="2019" name="Nat. Commun.">
        <title>Expansion of phycobilisome linker gene families in mesophilic red algae.</title>
        <authorList>
            <person name="Lee J."/>
            <person name="Kim D."/>
            <person name="Bhattacharya D."/>
            <person name="Yoon H.S."/>
        </authorList>
    </citation>
    <scope>NUCLEOTIDE SEQUENCE [LARGE SCALE GENOMIC DNA]</scope>
    <source>
        <strain evidence="4">CCMP 1328</strain>
    </source>
</reference>
<keyword evidence="2" id="KW-0472">Membrane</keyword>
<comment type="caution">
    <text evidence="3">The sequence shown here is derived from an EMBL/GenBank/DDBJ whole genome shotgun (WGS) entry which is preliminary data.</text>
</comment>
<proteinExistence type="predicted"/>
<feature type="compositionally biased region" description="Basic and acidic residues" evidence="1">
    <location>
        <begin position="1"/>
        <end position="13"/>
    </location>
</feature>
<feature type="region of interest" description="Disordered" evidence="1">
    <location>
        <begin position="86"/>
        <end position="116"/>
    </location>
</feature>
<feature type="transmembrane region" description="Helical" evidence="2">
    <location>
        <begin position="239"/>
        <end position="257"/>
    </location>
</feature>
<organism evidence="3 4">
    <name type="scientific">Porphyridium purpureum</name>
    <name type="common">Red alga</name>
    <name type="synonym">Porphyridium cruentum</name>
    <dbReference type="NCBI Taxonomy" id="35688"/>
    <lineage>
        <taxon>Eukaryota</taxon>
        <taxon>Rhodophyta</taxon>
        <taxon>Bangiophyceae</taxon>
        <taxon>Porphyridiales</taxon>
        <taxon>Porphyridiaceae</taxon>
        <taxon>Porphyridium</taxon>
    </lineage>
</organism>